<protein>
    <recommendedName>
        <fullName evidence="6">C3H1-type domain-containing protein</fullName>
    </recommendedName>
</protein>
<gene>
    <name evidence="7" type="ORF">Mgra_00005493</name>
</gene>
<keyword evidence="1 5" id="KW-0479">Metal-binding</keyword>
<evidence type="ECO:0000313" key="8">
    <source>
        <dbReference type="Proteomes" id="UP000605970"/>
    </source>
</evidence>
<evidence type="ECO:0000256" key="1">
    <source>
        <dbReference type="ARBA" id="ARBA00022723"/>
    </source>
</evidence>
<sequence length="85" mass="9852">QSLSDNQRLEQSRAFRLASVYRTEICRAFNKTGICAYGDDCRFAHDLSDLRLRQVCLTHPKYKTKLCKNFSTTGFCIYGSRCQVF</sequence>
<evidence type="ECO:0000256" key="5">
    <source>
        <dbReference type="PROSITE-ProRule" id="PRU00723"/>
    </source>
</evidence>
<dbReference type="InterPro" id="IPR036855">
    <property type="entry name" value="Znf_CCCH_sf"/>
</dbReference>
<dbReference type="FunFam" id="4.10.1000.10:FF:000018">
    <property type="entry name" value="Zinc finger protein"/>
    <property type="match status" value="1"/>
</dbReference>
<dbReference type="Proteomes" id="UP000605970">
    <property type="component" value="Unassembled WGS sequence"/>
</dbReference>
<dbReference type="GO" id="GO:0003729">
    <property type="term" value="F:mRNA binding"/>
    <property type="evidence" value="ECO:0007669"/>
    <property type="project" value="InterPro"/>
</dbReference>
<dbReference type="Gene3D" id="4.10.1000.10">
    <property type="entry name" value="Zinc finger, CCCH-type"/>
    <property type="match status" value="1"/>
</dbReference>
<keyword evidence="8" id="KW-1185">Reference proteome</keyword>
<dbReference type="GO" id="GO:0008270">
    <property type="term" value="F:zinc ion binding"/>
    <property type="evidence" value="ECO:0007669"/>
    <property type="project" value="UniProtKB-KW"/>
</dbReference>
<reference evidence="7" key="1">
    <citation type="journal article" date="2020" name="Ecol. Evol.">
        <title>Genome structure and content of the rice root-knot nematode (Meloidogyne graminicola).</title>
        <authorList>
            <person name="Phan N.T."/>
            <person name="Danchin E.G.J."/>
            <person name="Klopp C."/>
            <person name="Perfus-Barbeoch L."/>
            <person name="Kozlowski D.K."/>
            <person name="Koutsovoulos G.D."/>
            <person name="Lopez-Roques C."/>
            <person name="Bouchez O."/>
            <person name="Zahm M."/>
            <person name="Besnard G."/>
            <person name="Bellafiore S."/>
        </authorList>
    </citation>
    <scope>NUCLEOTIDE SEQUENCE</scope>
    <source>
        <strain evidence="7">VN-18</strain>
    </source>
</reference>
<dbReference type="PANTHER" id="PTHR12547:SF18">
    <property type="entry name" value="PROTEIN TIS11"/>
    <property type="match status" value="1"/>
</dbReference>
<evidence type="ECO:0000256" key="4">
    <source>
        <dbReference type="ARBA" id="ARBA00022833"/>
    </source>
</evidence>
<feature type="non-terminal residue" evidence="7">
    <location>
        <position position="1"/>
    </location>
</feature>
<name>A0A8S9ZPB1_9BILA</name>
<keyword evidence="2" id="KW-0677">Repeat</keyword>
<evidence type="ECO:0000313" key="7">
    <source>
        <dbReference type="EMBL" id="KAF7635052.1"/>
    </source>
</evidence>
<organism evidence="7 8">
    <name type="scientific">Meloidogyne graminicola</name>
    <dbReference type="NCBI Taxonomy" id="189291"/>
    <lineage>
        <taxon>Eukaryota</taxon>
        <taxon>Metazoa</taxon>
        <taxon>Ecdysozoa</taxon>
        <taxon>Nematoda</taxon>
        <taxon>Chromadorea</taxon>
        <taxon>Rhabditida</taxon>
        <taxon>Tylenchina</taxon>
        <taxon>Tylenchomorpha</taxon>
        <taxon>Tylenchoidea</taxon>
        <taxon>Meloidogynidae</taxon>
        <taxon>Meloidogyninae</taxon>
        <taxon>Meloidogyne</taxon>
    </lineage>
</organism>
<dbReference type="InterPro" id="IPR045877">
    <property type="entry name" value="ZFP36-like"/>
</dbReference>
<comment type="caution">
    <text evidence="7">The sequence shown here is derived from an EMBL/GenBank/DDBJ whole genome shotgun (WGS) entry which is preliminary data.</text>
</comment>
<keyword evidence="4 5" id="KW-0862">Zinc</keyword>
<feature type="zinc finger region" description="C3H1-type" evidence="5">
    <location>
        <begin position="61"/>
        <end position="83"/>
    </location>
</feature>
<dbReference type="PROSITE" id="PS50103">
    <property type="entry name" value="ZF_C3H1"/>
    <property type="match status" value="2"/>
</dbReference>
<dbReference type="Pfam" id="PF00642">
    <property type="entry name" value="zf-CCCH"/>
    <property type="match status" value="2"/>
</dbReference>
<evidence type="ECO:0000259" key="6">
    <source>
        <dbReference type="PROSITE" id="PS50103"/>
    </source>
</evidence>
<evidence type="ECO:0000256" key="3">
    <source>
        <dbReference type="ARBA" id="ARBA00022771"/>
    </source>
</evidence>
<dbReference type="PANTHER" id="PTHR12547">
    <property type="entry name" value="CCCH ZINC FINGER/TIS11-RELATED"/>
    <property type="match status" value="1"/>
</dbReference>
<dbReference type="SUPFAM" id="SSF90229">
    <property type="entry name" value="CCCH zinc finger"/>
    <property type="match status" value="2"/>
</dbReference>
<keyword evidence="3 5" id="KW-0863">Zinc-finger</keyword>
<feature type="domain" description="C3H1-type" evidence="6">
    <location>
        <begin position="61"/>
        <end position="83"/>
    </location>
</feature>
<proteinExistence type="predicted"/>
<accession>A0A8S9ZPB1</accession>
<dbReference type="SMART" id="SM00356">
    <property type="entry name" value="ZnF_C3H1"/>
    <property type="match status" value="2"/>
</dbReference>
<dbReference type="AlphaFoldDB" id="A0A8S9ZPB1"/>
<feature type="zinc finger region" description="C3H1-type" evidence="5">
    <location>
        <begin position="21"/>
        <end position="48"/>
    </location>
</feature>
<evidence type="ECO:0000256" key="2">
    <source>
        <dbReference type="ARBA" id="ARBA00022737"/>
    </source>
</evidence>
<dbReference type="GO" id="GO:0043186">
    <property type="term" value="C:P granule"/>
    <property type="evidence" value="ECO:0007669"/>
    <property type="project" value="UniProtKB-ARBA"/>
</dbReference>
<dbReference type="EMBL" id="JABEBT010000047">
    <property type="protein sequence ID" value="KAF7635052.1"/>
    <property type="molecule type" value="Genomic_DNA"/>
</dbReference>
<dbReference type="Gene3D" id="6.10.250.3220">
    <property type="match status" value="1"/>
</dbReference>
<dbReference type="OrthoDB" id="410307at2759"/>
<dbReference type="InterPro" id="IPR000571">
    <property type="entry name" value="Znf_CCCH"/>
</dbReference>
<feature type="domain" description="C3H1-type" evidence="6">
    <location>
        <begin position="21"/>
        <end position="48"/>
    </location>
</feature>